<reference evidence="2" key="1">
    <citation type="journal article" date="2020" name="Stud. Mycol.">
        <title>101 Dothideomycetes genomes: a test case for predicting lifestyles and emergence of pathogens.</title>
        <authorList>
            <person name="Haridas S."/>
            <person name="Albert R."/>
            <person name="Binder M."/>
            <person name="Bloem J."/>
            <person name="Labutti K."/>
            <person name="Salamov A."/>
            <person name="Andreopoulos B."/>
            <person name="Baker S."/>
            <person name="Barry K."/>
            <person name="Bills G."/>
            <person name="Bluhm B."/>
            <person name="Cannon C."/>
            <person name="Castanera R."/>
            <person name="Culley D."/>
            <person name="Daum C."/>
            <person name="Ezra D."/>
            <person name="Gonzalez J."/>
            <person name="Henrissat B."/>
            <person name="Kuo A."/>
            <person name="Liang C."/>
            <person name="Lipzen A."/>
            <person name="Lutzoni F."/>
            <person name="Magnuson J."/>
            <person name="Mondo S."/>
            <person name="Nolan M."/>
            <person name="Ohm R."/>
            <person name="Pangilinan J."/>
            <person name="Park H.-J."/>
            <person name="Ramirez L."/>
            <person name="Alfaro M."/>
            <person name="Sun H."/>
            <person name="Tritt A."/>
            <person name="Yoshinaga Y."/>
            <person name="Zwiers L.-H."/>
            <person name="Turgeon B."/>
            <person name="Goodwin S."/>
            <person name="Spatafora J."/>
            <person name="Crous P."/>
            <person name="Grigoriev I."/>
        </authorList>
    </citation>
    <scope>NUCLEOTIDE SEQUENCE</scope>
    <source>
        <strain evidence="2">CBS 627.86</strain>
    </source>
</reference>
<keyword evidence="3" id="KW-1185">Reference proteome</keyword>
<dbReference type="OrthoDB" id="5386682at2759"/>
<accession>A0A6A5YQ01</accession>
<dbReference type="PANTHER" id="PTHR24148:SF73">
    <property type="entry name" value="HET DOMAIN PROTEIN (AFU_ORTHOLOGUE AFUA_8G01020)"/>
    <property type="match status" value="1"/>
</dbReference>
<dbReference type="InterPro" id="IPR052895">
    <property type="entry name" value="HetReg/Transcr_Mod"/>
</dbReference>
<dbReference type="Proteomes" id="UP000799770">
    <property type="component" value="Unassembled WGS sequence"/>
</dbReference>
<dbReference type="PANTHER" id="PTHR24148">
    <property type="entry name" value="ANKYRIN REPEAT DOMAIN-CONTAINING PROTEIN 39 HOMOLOG-RELATED"/>
    <property type="match status" value="1"/>
</dbReference>
<name>A0A6A5YQ01_9PLEO</name>
<organism evidence="2 3">
    <name type="scientific">Lophiotrema nucula</name>
    <dbReference type="NCBI Taxonomy" id="690887"/>
    <lineage>
        <taxon>Eukaryota</taxon>
        <taxon>Fungi</taxon>
        <taxon>Dikarya</taxon>
        <taxon>Ascomycota</taxon>
        <taxon>Pezizomycotina</taxon>
        <taxon>Dothideomycetes</taxon>
        <taxon>Pleosporomycetidae</taxon>
        <taxon>Pleosporales</taxon>
        <taxon>Lophiotremataceae</taxon>
        <taxon>Lophiotrema</taxon>
    </lineage>
</organism>
<proteinExistence type="predicted"/>
<dbReference type="Pfam" id="PF06985">
    <property type="entry name" value="HET"/>
    <property type="match status" value="1"/>
</dbReference>
<gene>
    <name evidence="2" type="ORF">BDV96DRAFT_503716</name>
</gene>
<evidence type="ECO:0000259" key="1">
    <source>
        <dbReference type="Pfam" id="PF06985"/>
    </source>
</evidence>
<dbReference type="InterPro" id="IPR010730">
    <property type="entry name" value="HET"/>
</dbReference>
<dbReference type="AlphaFoldDB" id="A0A6A5YQ01"/>
<sequence>RSRSFWINAICIDQMNDIERAQQVQQMGLIFSNPMLVIYWRRAWITQEIALAKSLVLMAGAEILPLKSLPPAPFKLTDASRL</sequence>
<feature type="non-terminal residue" evidence="2">
    <location>
        <position position="1"/>
    </location>
</feature>
<feature type="domain" description="Heterokaryon incompatibility" evidence="1">
    <location>
        <begin position="3"/>
        <end position="41"/>
    </location>
</feature>
<evidence type="ECO:0000313" key="2">
    <source>
        <dbReference type="EMBL" id="KAF2108784.1"/>
    </source>
</evidence>
<evidence type="ECO:0000313" key="3">
    <source>
        <dbReference type="Proteomes" id="UP000799770"/>
    </source>
</evidence>
<dbReference type="EMBL" id="ML977345">
    <property type="protein sequence ID" value="KAF2108784.1"/>
    <property type="molecule type" value="Genomic_DNA"/>
</dbReference>
<protein>
    <recommendedName>
        <fullName evidence="1">Heterokaryon incompatibility domain-containing protein</fullName>
    </recommendedName>
</protein>